<accession>A0A8K0J7C0</accession>
<dbReference type="OrthoDB" id="6359816at2759"/>
<dbReference type="PANTHER" id="PTHR47843">
    <property type="entry name" value="BTB DOMAIN-CONTAINING PROTEIN-RELATED"/>
    <property type="match status" value="1"/>
</dbReference>
<evidence type="ECO:0000259" key="1">
    <source>
        <dbReference type="PROSITE" id="PS50097"/>
    </source>
</evidence>
<dbReference type="CDD" id="cd18186">
    <property type="entry name" value="BTB_POZ_ZBTB_KLHL-like"/>
    <property type="match status" value="1"/>
</dbReference>
<sequence length="233" mass="26761">MATHDKEIRNGLLTLLKGKTWTDYEIVCEGEAIPVHRVILCSASRVFKAACSAEFKEANGTYQIDDYPLWAVRSMVDYIYSGTYDEKKYSQGDDGKKSELHITMFALGDRYIIPGLKKYACERYRSMLIRRVLSPADFILSVANVYKTTPHTVRDLRNAAVCYAVRRYRKVLLSSEIKPLYNSLISDCPDFASDLLAEFMSEERDGDYHYGPMKLQDCEDFEDFEDFAIGNWA</sequence>
<dbReference type="SUPFAM" id="SSF54695">
    <property type="entry name" value="POZ domain"/>
    <property type="match status" value="1"/>
</dbReference>
<protein>
    <recommendedName>
        <fullName evidence="1">BTB domain-containing protein</fullName>
    </recommendedName>
</protein>
<proteinExistence type="predicted"/>
<dbReference type="SMART" id="SM00225">
    <property type="entry name" value="BTB"/>
    <property type="match status" value="1"/>
</dbReference>
<name>A0A8K0J7C0_9HYPO</name>
<dbReference type="InterPro" id="IPR011333">
    <property type="entry name" value="SKP1/BTB/POZ_sf"/>
</dbReference>
<organism evidence="2 3">
    <name type="scientific">Claviceps africana</name>
    <dbReference type="NCBI Taxonomy" id="83212"/>
    <lineage>
        <taxon>Eukaryota</taxon>
        <taxon>Fungi</taxon>
        <taxon>Dikarya</taxon>
        <taxon>Ascomycota</taxon>
        <taxon>Pezizomycotina</taxon>
        <taxon>Sordariomycetes</taxon>
        <taxon>Hypocreomycetidae</taxon>
        <taxon>Hypocreales</taxon>
        <taxon>Clavicipitaceae</taxon>
        <taxon>Claviceps</taxon>
    </lineage>
</organism>
<dbReference type="Pfam" id="PF00651">
    <property type="entry name" value="BTB"/>
    <property type="match status" value="1"/>
</dbReference>
<feature type="domain" description="BTB" evidence="1">
    <location>
        <begin position="22"/>
        <end position="88"/>
    </location>
</feature>
<dbReference type="PANTHER" id="PTHR47843:SF5">
    <property type="entry name" value="BTB_POZ DOMAIN PROTEIN"/>
    <property type="match status" value="1"/>
</dbReference>
<dbReference type="Gene3D" id="3.30.710.10">
    <property type="entry name" value="Potassium Channel Kv1.1, Chain A"/>
    <property type="match status" value="1"/>
</dbReference>
<evidence type="ECO:0000313" key="3">
    <source>
        <dbReference type="Proteomes" id="UP000811619"/>
    </source>
</evidence>
<dbReference type="PROSITE" id="PS50097">
    <property type="entry name" value="BTB"/>
    <property type="match status" value="1"/>
</dbReference>
<reference evidence="2" key="1">
    <citation type="journal article" date="2020" name="bioRxiv">
        <title>Whole genome comparisons of ergot fungi reveals the divergence and evolution of species within the genus Claviceps are the result of varying mechanisms driving genome evolution and host range expansion.</title>
        <authorList>
            <person name="Wyka S.A."/>
            <person name="Mondo S.J."/>
            <person name="Liu M."/>
            <person name="Dettman J."/>
            <person name="Nalam V."/>
            <person name="Broders K.D."/>
        </authorList>
    </citation>
    <scope>NUCLEOTIDE SEQUENCE</scope>
    <source>
        <strain evidence="2">CCC 489</strain>
    </source>
</reference>
<comment type="caution">
    <text evidence="2">The sequence shown here is derived from an EMBL/GenBank/DDBJ whole genome shotgun (WGS) entry which is preliminary data.</text>
</comment>
<gene>
    <name evidence="2" type="ORF">E4U42_003146</name>
</gene>
<dbReference type="Proteomes" id="UP000811619">
    <property type="component" value="Unassembled WGS sequence"/>
</dbReference>
<dbReference type="EMBL" id="SRPY01000254">
    <property type="protein sequence ID" value="KAG5926581.1"/>
    <property type="molecule type" value="Genomic_DNA"/>
</dbReference>
<keyword evidence="3" id="KW-1185">Reference proteome</keyword>
<evidence type="ECO:0000313" key="2">
    <source>
        <dbReference type="EMBL" id="KAG5926581.1"/>
    </source>
</evidence>
<dbReference type="InterPro" id="IPR000210">
    <property type="entry name" value="BTB/POZ_dom"/>
</dbReference>
<dbReference type="AlphaFoldDB" id="A0A8K0J7C0"/>